<accession>B9SPN2</accession>
<sequence>MEGHIIGARKCPPEFITSLNNDEELVIDKLEYEDWTIRDQTLLGWLYNYIEPDVASEFVGYETSKDCEKSVWSNMNGVTHMLQNHLSSYTLPYGDHL</sequence>
<keyword evidence="2" id="KW-1185">Reference proteome</keyword>
<evidence type="ECO:0000313" key="1">
    <source>
        <dbReference type="EMBL" id="EEF34440.1"/>
    </source>
</evidence>
<evidence type="ECO:0000313" key="2">
    <source>
        <dbReference type="Proteomes" id="UP000008311"/>
    </source>
</evidence>
<dbReference type="InParanoid" id="B9SPN2"/>
<dbReference type="AlphaFoldDB" id="B9SPN2"/>
<dbReference type="EMBL" id="EQ974071">
    <property type="protein sequence ID" value="EEF34440.1"/>
    <property type="molecule type" value="Genomic_DNA"/>
</dbReference>
<reference evidence="2" key="1">
    <citation type="journal article" date="2010" name="Nat. Biotechnol.">
        <title>Draft genome sequence of the oilseed species Ricinus communis.</title>
        <authorList>
            <person name="Chan A.P."/>
            <person name="Crabtree J."/>
            <person name="Zhao Q."/>
            <person name="Lorenzi H."/>
            <person name="Orvis J."/>
            <person name="Puiu D."/>
            <person name="Melake-Berhan A."/>
            <person name="Jones K.M."/>
            <person name="Redman J."/>
            <person name="Chen G."/>
            <person name="Cahoon E.B."/>
            <person name="Gedil M."/>
            <person name="Stanke M."/>
            <person name="Haas B.J."/>
            <person name="Wortman J.R."/>
            <person name="Fraser-Liggett C.M."/>
            <person name="Ravel J."/>
            <person name="Rabinowicz P.D."/>
        </authorList>
    </citation>
    <scope>NUCLEOTIDE SEQUENCE [LARGE SCALE GENOMIC DNA]</scope>
    <source>
        <strain evidence="2">cv. Hale</strain>
    </source>
</reference>
<protein>
    <submittedName>
        <fullName evidence="1">Uncharacterized protein</fullName>
    </submittedName>
</protein>
<name>B9SPN2_RICCO</name>
<dbReference type="Proteomes" id="UP000008311">
    <property type="component" value="Unassembled WGS sequence"/>
</dbReference>
<organism evidence="1 2">
    <name type="scientific">Ricinus communis</name>
    <name type="common">Castor bean</name>
    <dbReference type="NCBI Taxonomy" id="3988"/>
    <lineage>
        <taxon>Eukaryota</taxon>
        <taxon>Viridiplantae</taxon>
        <taxon>Streptophyta</taxon>
        <taxon>Embryophyta</taxon>
        <taxon>Tracheophyta</taxon>
        <taxon>Spermatophyta</taxon>
        <taxon>Magnoliopsida</taxon>
        <taxon>eudicotyledons</taxon>
        <taxon>Gunneridae</taxon>
        <taxon>Pentapetalae</taxon>
        <taxon>rosids</taxon>
        <taxon>fabids</taxon>
        <taxon>Malpighiales</taxon>
        <taxon>Euphorbiaceae</taxon>
        <taxon>Acalyphoideae</taxon>
        <taxon>Acalypheae</taxon>
        <taxon>Ricinus</taxon>
    </lineage>
</organism>
<proteinExistence type="predicted"/>
<gene>
    <name evidence="1" type="ORF">RCOM_1185010</name>
</gene>